<dbReference type="Proteomes" id="UP000822688">
    <property type="component" value="Chromosome 10"/>
</dbReference>
<sequence length="58" mass="6555">MLLLLMSVLVLRKCYFILSTPIRQVVTAHAIMKLNASFTGTPCLLVGTKYRSGHDRLY</sequence>
<proteinExistence type="predicted"/>
<feature type="chain" id="PRO_5035741527" evidence="1">
    <location>
        <begin position="20"/>
        <end position="58"/>
    </location>
</feature>
<reference evidence="2" key="1">
    <citation type="submission" date="2020-06" db="EMBL/GenBank/DDBJ databases">
        <title>WGS assembly of Ceratodon purpureus strain R40.</title>
        <authorList>
            <person name="Carey S.B."/>
            <person name="Jenkins J."/>
            <person name="Shu S."/>
            <person name="Lovell J.T."/>
            <person name="Sreedasyam A."/>
            <person name="Maumus F."/>
            <person name="Tiley G.P."/>
            <person name="Fernandez-Pozo N."/>
            <person name="Barry K."/>
            <person name="Chen C."/>
            <person name="Wang M."/>
            <person name="Lipzen A."/>
            <person name="Daum C."/>
            <person name="Saski C.A."/>
            <person name="Payton A.C."/>
            <person name="Mcbreen J.C."/>
            <person name="Conrad R.E."/>
            <person name="Kollar L.M."/>
            <person name="Olsson S."/>
            <person name="Huttunen S."/>
            <person name="Landis J.B."/>
            <person name="Wickett N.J."/>
            <person name="Johnson M.G."/>
            <person name="Rensing S.A."/>
            <person name="Grimwood J."/>
            <person name="Schmutz J."/>
            <person name="Mcdaniel S.F."/>
        </authorList>
    </citation>
    <scope>NUCLEOTIDE SEQUENCE</scope>
    <source>
        <strain evidence="2">R40</strain>
    </source>
</reference>
<evidence type="ECO:0000256" key="1">
    <source>
        <dbReference type="SAM" id="SignalP"/>
    </source>
</evidence>
<dbReference type="AlphaFoldDB" id="A0A8T0GK57"/>
<name>A0A8T0GK57_CERPU</name>
<feature type="signal peptide" evidence="1">
    <location>
        <begin position="1"/>
        <end position="19"/>
    </location>
</feature>
<evidence type="ECO:0000313" key="3">
    <source>
        <dbReference type="Proteomes" id="UP000822688"/>
    </source>
</evidence>
<keyword evidence="3" id="KW-1185">Reference proteome</keyword>
<gene>
    <name evidence="2" type="ORF">KC19_10G136500</name>
</gene>
<accession>A0A8T0GK57</accession>
<keyword evidence="1" id="KW-0732">Signal</keyword>
<organism evidence="2 3">
    <name type="scientific">Ceratodon purpureus</name>
    <name type="common">Fire moss</name>
    <name type="synonym">Dicranum purpureum</name>
    <dbReference type="NCBI Taxonomy" id="3225"/>
    <lineage>
        <taxon>Eukaryota</taxon>
        <taxon>Viridiplantae</taxon>
        <taxon>Streptophyta</taxon>
        <taxon>Embryophyta</taxon>
        <taxon>Bryophyta</taxon>
        <taxon>Bryophytina</taxon>
        <taxon>Bryopsida</taxon>
        <taxon>Dicranidae</taxon>
        <taxon>Pseudoditrichales</taxon>
        <taxon>Ditrichaceae</taxon>
        <taxon>Ceratodon</taxon>
    </lineage>
</organism>
<comment type="caution">
    <text evidence="2">The sequence shown here is derived from an EMBL/GenBank/DDBJ whole genome shotgun (WGS) entry which is preliminary data.</text>
</comment>
<protein>
    <submittedName>
        <fullName evidence="2">Uncharacterized protein</fullName>
    </submittedName>
</protein>
<dbReference type="EMBL" id="CM026431">
    <property type="protein sequence ID" value="KAG0559881.1"/>
    <property type="molecule type" value="Genomic_DNA"/>
</dbReference>
<evidence type="ECO:0000313" key="2">
    <source>
        <dbReference type="EMBL" id="KAG0559881.1"/>
    </source>
</evidence>